<evidence type="ECO:0000256" key="3">
    <source>
        <dbReference type="ARBA" id="ARBA00022741"/>
    </source>
</evidence>
<dbReference type="AlphaFoldDB" id="L0F9C5"/>
<keyword evidence="5 7" id="KW-0067">ATP-binding</keyword>
<keyword evidence="6 7" id="KW-0749">Sporulation</keyword>
<dbReference type="GO" id="GO:0106310">
    <property type="term" value="F:protein serine kinase activity"/>
    <property type="evidence" value="ECO:0007669"/>
    <property type="project" value="RHEA"/>
</dbReference>
<evidence type="ECO:0000256" key="2">
    <source>
        <dbReference type="ARBA" id="ARBA00022679"/>
    </source>
</evidence>
<dbReference type="EMBL" id="CP003344">
    <property type="protein sequence ID" value="AGA69812.1"/>
    <property type="molecule type" value="Genomic_DNA"/>
</dbReference>
<dbReference type="Proteomes" id="UP000010797">
    <property type="component" value="Chromosome"/>
</dbReference>
<dbReference type="SMART" id="SM00387">
    <property type="entry name" value="HATPase_c"/>
    <property type="match status" value="1"/>
</dbReference>
<dbReference type="SUPFAM" id="SSF55874">
    <property type="entry name" value="ATPase domain of HSP90 chaperone/DNA topoisomerase II/histidine kinase"/>
    <property type="match status" value="1"/>
</dbReference>
<dbReference type="EC" id="2.7.11.1" evidence="7"/>
<evidence type="ECO:0000256" key="5">
    <source>
        <dbReference type="ARBA" id="ARBA00022840"/>
    </source>
</evidence>
<comment type="function">
    <text evidence="7">Binds to sigma F and blocks its ability to form an RNA polymerase holoenzyme (E-sigma F). Phosphorylates SpoIIAA on a serine residue. This phosphorylation may enable SpoIIAA to act as an anti-anti-sigma factor that counteracts SpoIIAB and thus releases sigma F from inhibition.</text>
</comment>
<dbReference type="GO" id="GO:0016989">
    <property type="term" value="F:sigma factor antagonist activity"/>
    <property type="evidence" value="ECO:0007669"/>
    <property type="project" value="InterPro"/>
</dbReference>
<dbReference type="OrthoDB" id="9768808at2"/>
<keyword evidence="2 7" id="KW-0808">Transferase</keyword>
<dbReference type="eggNOG" id="COG2172">
    <property type="taxonomic scope" value="Bacteria"/>
</dbReference>
<evidence type="ECO:0000256" key="6">
    <source>
        <dbReference type="ARBA" id="ARBA00022969"/>
    </source>
</evidence>
<dbReference type="GO" id="GO:0005524">
    <property type="term" value="F:ATP binding"/>
    <property type="evidence" value="ECO:0007669"/>
    <property type="project" value="UniProtKB-KW"/>
</dbReference>
<evidence type="ECO:0000256" key="1">
    <source>
        <dbReference type="ARBA" id="ARBA00022527"/>
    </source>
</evidence>
<accession>L0F9C5</accession>
<dbReference type="GO" id="GO:0042174">
    <property type="term" value="P:negative regulation of sporulation resulting in formation of a cellular spore"/>
    <property type="evidence" value="ECO:0007669"/>
    <property type="project" value="InterPro"/>
</dbReference>
<evidence type="ECO:0000256" key="7">
    <source>
        <dbReference type="HAMAP-Rule" id="MF_00637"/>
    </source>
</evidence>
<organism evidence="9 10">
    <name type="scientific">Desulfitobacterium dichloroeliminans (strain LMG P-21439 / DCA1)</name>
    <dbReference type="NCBI Taxonomy" id="871963"/>
    <lineage>
        <taxon>Bacteria</taxon>
        <taxon>Bacillati</taxon>
        <taxon>Bacillota</taxon>
        <taxon>Clostridia</taxon>
        <taxon>Eubacteriales</taxon>
        <taxon>Desulfitobacteriaceae</taxon>
        <taxon>Desulfitobacterium</taxon>
    </lineage>
</organism>
<feature type="domain" description="Histidine kinase/HSP90-like ATPase" evidence="8">
    <location>
        <begin position="36"/>
        <end position="139"/>
    </location>
</feature>
<dbReference type="InterPro" id="IPR003594">
    <property type="entry name" value="HATPase_dom"/>
</dbReference>
<dbReference type="HAMAP" id="MF_00637">
    <property type="entry name" value="Anti_sigma_F"/>
    <property type="match status" value="1"/>
</dbReference>
<dbReference type="PANTHER" id="PTHR35526:SF3">
    <property type="entry name" value="ANTI-SIGMA-F FACTOR RSBW"/>
    <property type="match status" value="1"/>
</dbReference>
<keyword evidence="4 7" id="KW-0418">Kinase</keyword>
<evidence type="ECO:0000259" key="8">
    <source>
        <dbReference type="SMART" id="SM00387"/>
    </source>
</evidence>
<protein>
    <recommendedName>
        <fullName evidence="7">Anti-sigma F factor</fullName>
        <ecNumber evidence="7">2.7.11.1</ecNumber>
    </recommendedName>
    <alternativeName>
        <fullName evidence="7">Stage II sporulation protein AB</fullName>
    </alternativeName>
</protein>
<keyword evidence="10" id="KW-1185">Reference proteome</keyword>
<gene>
    <name evidence="7" type="primary">spoIIAB</name>
    <name evidence="9" type="ordered locus">Desdi_2388</name>
</gene>
<dbReference type="KEGG" id="ddl:Desdi_2388"/>
<name>L0F9C5_DESDL</name>
<dbReference type="GO" id="GO:0030436">
    <property type="term" value="P:asexual sporulation"/>
    <property type="evidence" value="ECO:0007669"/>
    <property type="project" value="UniProtKB-UniRule"/>
</dbReference>
<dbReference type="GO" id="GO:0004674">
    <property type="term" value="F:protein serine/threonine kinase activity"/>
    <property type="evidence" value="ECO:0007669"/>
    <property type="project" value="UniProtKB-KW"/>
</dbReference>
<evidence type="ECO:0000313" key="9">
    <source>
        <dbReference type="EMBL" id="AGA69812.1"/>
    </source>
</evidence>
<dbReference type="InterPro" id="IPR036890">
    <property type="entry name" value="HATPase_C_sf"/>
</dbReference>
<dbReference type="STRING" id="871963.Desdi_2388"/>
<dbReference type="HOGENOM" id="CLU_090336_11_0_9"/>
<comment type="similarity">
    <text evidence="7">Belongs to the anti-sigma-factor family.</text>
</comment>
<dbReference type="Gene3D" id="3.30.565.10">
    <property type="entry name" value="Histidine kinase-like ATPase, C-terminal domain"/>
    <property type="match status" value="1"/>
</dbReference>
<dbReference type="NCBIfam" id="TIGR01925">
    <property type="entry name" value="spIIAB"/>
    <property type="match status" value="1"/>
</dbReference>
<sequence length="145" mass="15799">MKNNLLKLSLSSLAENVGIARMLIASVGAQLDLSLNDIEELKVAVSEAVSNAIIHGYGNNSDKLVYLTIEQNSETLKIIVRDEGCGIADVVQAMQPAFSTDPERMGLGFVFMQSFMDDLQVESVVNQGTTVTMIKRLDKIQPSTH</sequence>
<dbReference type="PANTHER" id="PTHR35526">
    <property type="entry name" value="ANTI-SIGMA-F FACTOR RSBW-RELATED"/>
    <property type="match status" value="1"/>
</dbReference>
<comment type="catalytic activity">
    <reaction evidence="7">
        <text>L-seryl-[protein] + ATP = O-phospho-L-seryl-[protein] + ADP + H(+)</text>
        <dbReference type="Rhea" id="RHEA:17989"/>
        <dbReference type="Rhea" id="RHEA-COMP:9863"/>
        <dbReference type="Rhea" id="RHEA-COMP:11604"/>
        <dbReference type="ChEBI" id="CHEBI:15378"/>
        <dbReference type="ChEBI" id="CHEBI:29999"/>
        <dbReference type="ChEBI" id="CHEBI:30616"/>
        <dbReference type="ChEBI" id="CHEBI:83421"/>
        <dbReference type="ChEBI" id="CHEBI:456216"/>
        <dbReference type="EC" id="2.7.11.1"/>
    </reaction>
</comment>
<reference evidence="10" key="1">
    <citation type="submission" date="2012-02" db="EMBL/GenBank/DDBJ databases">
        <title>Complete sequence of Desulfitobacterium dichloroeliminans LMG P-21439.</title>
        <authorList>
            <person name="Lucas S."/>
            <person name="Han J."/>
            <person name="Lapidus A."/>
            <person name="Cheng J.-F."/>
            <person name="Goodwin L."/>
            <person name="Pitluck S."/>
            <person name="Peters L."/>
            <person name="Ovchinnikova G."/>
            <person name="Teshima H."/>
            <person name="Detter J.C."/>
            <person name="Han C."/>
            <person name="Tapia R."/>
            <person name="Land M."/>
            <person name="Hauser L."/>
            <person name="Kyrpides N."/>
            <person name="Ivanova N."/>
            <person name="Pagani I."/>
            <person name="Kruse T."/>
            <person name="de Vos W.M."/>
            <person name="Boon N."/>
            <person name="Smidt H."/>
            <person name="Woyke T."/>
        </authorList>
    </citation>
    <scope>NUCLEOTIDE SEQUENCE [LARGE SCALE GENOMIC DNA]</scope>
    <source>
        <strain evidence="10">LMG P-21439 / DCA1</strain>
    </source>
</reference>
<keyword evidence="1 7" id="KW-0723">Serine/threonine-protein kinase</keyword>
<evidence type="ECO:0000313" key="10">
    <source>
        <dbReference type="Proteomes" id="UP000010797"/>
    </source>
</evidence>
<dbReference type="InterPro" id="IPR050267">
    <property type="entry name" value="Anti-sigma-factor_SerPK"/>
</dbReference>
<dbReference type="RefSeq" id="WP_015262784.1">
    <property type="nucleotide sequence ID" value="NC_019903.1"/>
</dbReference>
<proteinExistence type="inferred from homology"/>
<dbReference type="InterPro" id="IPR010194">
    <property type="entry name" value="Anti-sigma_F"/>
</dbReference>
<comment type="catalytic activity">
    <reaction evidence="7">
        <text>L-threonyl-[protein] + ATP = O-phospho-L-threonyl-[protein] + ADP + H(+)</text>
        <dbReference type="Rhea" id="RHEA:46608"/>
        <dbReference type="Rhea" id="RHEA-COMP:11060"/>
        <dbReference type="Rhea" id="RHEA-COMP:11605"/>
        <dbReference type="ChEBI" id="CHEBI:15378"/>
        <dbReference type="ChEBI" id="CHEBI:30013"/>
        <dbReference type="ChEBI" id="CHEBI:30616"/>
        <dbReference type="ChEBI" id="CHEBI:61977"/>
        <dbReference type="ChEBI" id="CHEBI:456216"/>
        <dbReference type="EC" id="2.7.11.1"/>
    </reaction>
</comment>
<evidence type="ECO:0000256" key="4">
    <source>
        <dbReference type="ARBA" id="ARBA00022777"/>
    </source>
</evidence>
<dbReference type="GO" id="GO:0030435">
    <property type="term" value="P:sporulation resulting in formation of a cellular spore"/>
    <property type="evidence" value="ECO:0007669"/>
    <property type="project" value="UniProtKB-KW"/>
</dbReference>
<dbReference type="Pfam" id="PF13581">
    <property type="entry name" value="HATPase_c_2"/>
    <property type="match status" value="1"/>
</dbReference>
<keyword evidence="3 7" id="KW-0547">Nucleotide-binding</keyword>